<keyword evidence="7 9" id="KW-0472">Membrane</keyword>
<evidence type="ECO:0000313" key="10">
    <source>
        <dbReference type="EMBL" id="RLP78151.1"/>
    </source>
</evidence>
<feature type="transmembrane region" description="Helical" evidence="9">
    <location>
        <begin position="142"/>
        <end position="162"/>
    </location>
</feature>
<accession>A0A3L7AET8</accession>
<keyword evidence="11" id="KW-1185">Reference proteome</keyword>
<keyword evidence="3" id="KW-1003">Cell membrane</keyword>
<evidence type="ECO:0000256" key="3">
    <source>
        <dbReference type="ARBA" id="ARBA00022475"/>
    </source>
</evidence>
<dbReference type="Pfam" id="PF02653">
    <property type="entry name" value="BPD_transp_2"/>
    <property type="match status" value="1"/>
</dbReference>
<dbReference type="GO" id="GO:0006865">
    <property type="term" value="P:amino acid transport"/>
    <property type="evidence" value="ECO:0007669"/>
    <property type="project" value="UniProtKB-KW"/>
</dbReference>
<keyword evidence="2" id="KW-0813">Transport</keyword>
<evidence type="ECO:0000256" key="5">
    <source>
        <dbReference type="ARBA" id="ARBA00022970"/>
    </source>
</evidence>
<organism evidence="10 11">
    <name type="scientific">Xanthobacter tagetidis</name>
    <dbReference type="NCBI Taxonomy" id="60216"/>
    <lineage>
        <taxon>Bacteria</taxon>
        <taxon>Pseudomonadati</taxon>
        <taxon>Pseudomonadota</taxon>
        <taxon>Alphaproteobacteria</taxon>
        <taxon>Hyphomicrobiales</taxon>
        <taxon>Xanthobacteraceae</taxon>
        <taxon>Xanthobacter</taxon>
    </lineage>
</organism>
<comment type="subcellular location">
    <subcellularLocation>
        <location evidence="1">Cell membrane</location>
        <topology evidence="1">Multi-pass membrane protein</topology>
    </subcellularLocation>
</comment>
<evidence type="ECO:0000256" key="1">
    <source>
        <dbReference type="ARBA" id="ARBA00004651"/>
    </source>
</evidence>
<dbReference type="GO" id="GO:0005886">
    <property type="term" value="C:plasma membrane"/>
    <property type="evidence" value="ECO:0007669"/>
    <property type="project" value="UniProtKB-SubCell"/>
</dbReference>
<gene>
    <name evidence="10" type="ORF">D9R14_12245</name>
</gene>
<dbReference type="InterPro" id="IPR001851">
    <property type="entry name" value="ABC_transp_permease"/>
</dbReference>
<evidence type="ECO:0000256" key="2">
    <source>
        <dbReference type="ARBA" id="ARBA00022448"/>
    </source>
</evidence>
<feature type="transmembrane region" description="Helical" evidence="9">
    <location>
        <begin position="39"/>
        <end position="58"/>
    </location>
</feature>
<evidence type="ECO:0000256" key="9">
    <source>
        <dbReference type="SAM" id="Phobius"/>
    </source>
</evidence>
<evidence type="ECO:0000256" key="7">
    <source>
        <dbReference type="ARBA" id="ARBA00023136"/>
    </source>
</evidence>
<feature type="transmembrane region" description="Helical" evidence="9">
    <location>
        <begin position="97"/>
        <end position="122"/>
    </location>
</feature>
<keyword evidence="4 9" id="KW-0812">Transmembrane</keyword>
<dbReference type="OrthoDB" id="9807115at2"/>
<dbReference type="CDD" id="cd06582">
    <property type="entry name" value="TM_PBP1_LivH_like"/>
    <property type="match status" value="1"/>
</dbReference>
<comment type="caution">
    <text evidence="10">The sequence shown here is derived from an EMBL/GenBank/DDBJ whole genome shotgun (WGS) entry which is preliminary data.</text>
</comment>
<feature type="transmembrane region" description="Helical" evidence="9">
    <location>
        <begin position="226"/>
        <end position="253"/>
    </location>
</feature>
<reference evidence="10 11" key="1">
    <citation type="submission" date="2018-10" db="EMBL/GenBank/DDBJ databases">
        <title>Xanthobacter tagetidis genome sequencing and assembly.</title>
        <authorList>
            <person name="Maclea K.S."/>
            <person name="Goen A.E."/>
            <person name="Fatima S.A."/>
        </authorList>
    </citation>
    <scope>NUCLEOTIDE SEQUENCE [LARGE SCALE GENOMIC DNA]</scope>
    <source>
        <strain evidence="10 11">ATCC 700314</strain>
    </source>
</reference>
<dbReference type="Proteomes" id="UP000269692">
    <property type="component" value="Unassembled WGS sequence"/>
</dbReference>
<dbReference type="PANTHER" id="PTHR11795">
    <property type="entry name" value="BRANCHED-CHAIN AMINO ACID TRANSPORT SYSTEM PERMEASE PROTEIN LIVH"/>
    <property type="match status" value="1"/>
</dbReference>
<protein>
    <submittedName>
        <fullName evidence="10">Branched-chain amino acid ABC transporter permease</fullName>
    </submittedName>
</protein>
<feature type="transmembrane region" description="Helical" evidence="9">
    <location>
        <begin position="191"/>
        <end position="214"/>
    </location>
</feature>
<feature type="transmembrane region" description="Helical" evidence="9">
    <location>
        <begin position="12"/>
        <end position="32"/>
    </location>
</feature>
<dbReference type="RefSeq" id="WP_121623617.1">
    <property type="nucleotide sequence ID" value="NZ_JACIIW010000009.1"/>
</dbReference>
<feature type="transmembrane region" description="Helical" evidence="9">
    <location>
        <begin position="64"/>
        <end position="85"/>
    </location>
</feature>
<dbReference type="AlphaFoldDB" id="A0A3L7AET8"/>
<evidence type="ECO:0000313" key="11">
    <source>
        <dbReference type="Proteomes" id="UP000269692"/>
    </source>
</evidence>
<dbReference type="GO" id="GO:0022857">
    <property type="term" value="F:transmembrane transporter activity"/>
    <property type="evidence" value="ECO:0007669"/>
    <property type="project" value="InterPro"/>
</dbReference>
<evidence type="ECO:0000256" key="6">
    <source>
        <dbReference type="ARBA" id="ARBA00022989"/>
    </source>
</evidence>
<dbReference type="InterPro" id="IPR052157">
    <property type="entry name" value="BCAA_transport_permease"/>
</dbReference>
<sequence>MTAALFFSQLLNGLQLGVILFLVAAGLTLVFGVMDFINLAHGVQYMLGAYLVAVLSAWSGSFAFGLAAGLLAALALGFVMEVLVFRHLTRRDHLEQVLATFGLILVVTEGVRMIFGSAPLPFPVPAALNGTVTLFEGLNYPVWRLVILAVGVAVAVLLWVLVNRTRAGMLVRAGSTHPQTVAALGVDVDRLFLFVFAFGAMLAGLAGAMAGPLVSVEPTMGDKVLILAFVVVVIGGIGSIKGAFVAAILVGLVDTVGRAFLPDLLRTLVGKSAAATAGPTLSSMLIYLLMALVLSFRPSGLFGGRPS</sequence>
<keyword evidence="5" id="KW-0029">Amino-acid transport</keyword>
<comment type="similarity">
    <text evidence="8">Belongs to the binding-protein-dependent transport system permease family. LivHM subfamily.</text>
</comment>
<evidence type="ECO:0000256" key="8">
    <source>
        <dbReference type="ARBA" id="ARBA00037998"/>
    </source>
</evidence>
<evidence type="ECO:0000256" key="4">
    <source>
        <dbReference type="ARBA" id="ARBA00022692"/>
    </source>
</evidence>
<feature type="transmembrane region" description="Helical" evidence="9">
    <location>
        <begin position="274"/>
        <end position="296"/>
    </location>
</feature>
<name>A0A3L7AET8_9HYPH</name>
<dbReference type="EMBL" id="RCTF01000009">
    <property type="protein sequence ID" value="RLP78151.1"/>
    <property type="molecule type" value="Genomic_DNA"/>
</dbReference>
<proteinExistence type="inferred from homology"/>
<keyword evidence="6 9" id="KW-1133">Transmembrane helix</keyword>
<dbReference type="PANTHER" id="PTHR11795:SF442">
    <property type="entry name" value="ABC TRANSPORTER ATP-BINDING PROTEIN"/>
    <property type="match status" value="1"/>
</dbReference>